<feature type="transmembrane region" description="Helical" evidence="1">
    <location>
        <begin position="20"/>
        <end position="40"/>
    </location>
</feature>
<keyword evidence="1" id="KW-1133">Transmembrane helix</keyword>
<organism evidence="2 3">
    <name type="scientific">Pseudoalteromonas caenipelagi</name>
    <dbReference type="NCBI Taxonomy" id="2726988"/>
    <lineage>
        <taxon>Bacteria</taxon>
        <taxon>Pseudomonadati</taxon>
        <taxon>Pseudomonadota</taxon>
        <taxon>Gammaproteobacteria</taxon>
        <taxon>Alteromonadales</taxon>
        <taxon>Pseudoalteromonadaceae</taxon>
        <taxon>Pseudoalteromonas</taxon>
    </lineage>
</organism>
<comment type="caution">
    <text evidence="2">The sequence shown here is derived from an EMBL/GenBank/DDBJ whole genome shotgun (WGS) entry which is preliminary data.</text>
</comment>
<name>A0A849VHS6_9GAMM</name>
<accession>A0A849VHS6</accession>
<evidence type="ECO:0000256" key="1">
    <source>
        <dbReference type="SAM" id="Phobius"/>
    </source>
</evidence>
<keyword evidence="3" id="KW-1185">Reference proteome</keyword>
<reference evidence="2 3" key="1">
    <citation type="submission" date="2020-04" db="EMBL/GenBank/DDBJ databases">
        <title>Pseudoalteromonas caenipelagi sp. nov., isolated from a tidal flat.</title>
        <authorList>
            <person name="Park S."/>
            <person name="Yoon J.-H."/>
        </authorList>
    </citation>
    <scope>NUCLEOTIDE SEQUENCE [LARGE SCALE GENOMIC DNA]</scope>
    <source>
        <strain evidence="2 3">JBTF-M23</strain>
    </source>
</reference>
<feature type="transmembrane region" description="Helical" evidence="1">
    <location>
        <begin position="61"/>
        <end position="87"/>
    </location>
</feature>
<keyword evidence="1" id="KW-0812">Transmembrane</keyword>
<dbReference type="EMBL" id="JABBPG010000004">
    <property type="protein sequence ID" value="NOU51281.1"/>
    <property type="molecule type" value="Genomic_DNA"/>
</dbReference>
<gene>
    <name evidence="2" type="ORF">HG263_12160</name>
</gene>
<sequence>MELLELAMDLAILGDSEHQSYTPIVFACSSAFYGILMVLLDFCTCKATQKPSFLKLSYSGLASISMIFLWGVGAGLAGLLGTGVGIFEISRTACIFVGAGWPVVLPRLIASANSELSTEKVPME</sequence>
<dbReference type="RefSeq" id="WP_171626341.1">
    <property type="nucleotide sequence ID" value="NZ_JABBPG010000004.1"/>
</dbReference>
<protein>
    <submittedName>
        <fullName evidence="2">Uncharacterized protein</fullName>
    </submittedName>
</protein>
<evidence type="ECO:0000313" key="2">
    <source>
        <dbReference type="EMBL" id="NOU51281.1"/>
    </source>
</evidence>
<evidence type="ECO:0000313" key="3">
    <source>
        <dbReference type="Proteomes" id="UP000586305"/>
    </source>
</evidence>
<dbReference type="Proteomes" id="UP000586305">
    <property type="component" value="Unassembled WGS sequence"/>
</dbReference>
<proteinExistence type="predicted"/>
<dbReference type="AlphaFoldDB" id="A0A849VHS6"/>
<keyword evidence="1" id="KW-0472">Membrane</keyword>